<sequence length="385" mass="43253">MTTPPTSDTAAFFAFNPGDTTKEPPSREAAYLAKAIENLQAERDRRLAFLKNAVTKDAINRATQRLTALAHPDLDYIVIRSKFIYRLPARTRVAESHEDITTRPPLTQVLKGKNQHAIALYLTKIFLEQMQAAHAAADTPAPPPKPRRRHSVYNIDNSPSEASLIGLPSIDRRNQRRVFNRALAALHKWELVDLGETGQRYANYRLNREDGSGHAYTIPRGDPDIPQHLCLPTEFFTAGWHLVLTPSELATFLAVCHVADRKLPRVADGETPRRTFLAESQRRDHLGLTDEAYLSIHQLAEFGLIDIDDPVEGRRRGRIPPRLTGGKRPAPYLLTPTVLGGFPSHERVFDLDIFKEPAIDAAIERLNRPLARYAIWAGTPARKKT</sequence>
<gene>
    <name evidence="2" type="ORF">HZU40_00140</name>
</gene>
<proteinExistence type="predicted"/>
<accession>A0A7G8P6F0</accession>
<evidence type="ECO:0000313" key="3">
    <source>
        <dbReference type="Proteomes" id="UP000515498"/>
    </source>
</evidence>
<evidence type="ECO:0000313" key="2">
    <source>
        <dbReference type="EMBL" id="QNJ89916.1"/>
    </source>
</evidence>
<dbReference type="EMBL" id="CP059893">
    <property type="protein sequence ID" value="QNJ89916.1"/>
    <property type="molecule type" value="Genomic_DNA"/>
</dbReference>
<evidence type="ECO:0000256" key="1">
    <source>
        <dbReference type="SAM" id="MobiDB-lite"/>
    </source>
</evidence>
<reference evidence="2 3" key="1">
    <citation type="submission" date="2020-07" db="EMBL/GenBank/DDBJ databases">
        <title>Draft genome sequence of four isobutane-metabolizing strains capable of cometabolically degrading diverse ether contaminants.</title>
        <authorList>
            <person name="Chen W."/>
            <person name="Faulkner N."/>
            <person name="Smith C."/>
            <person name="Hyman M."/>
        </authorList>
    </citation>
    <scope>NUCLEOTIDE SEQUENCE [LARGE SCALE GENOMIC DNA]</scope>
    <source>
        <strain evidence="2 3">2A</strain>
        <plasmid evidence="2 3">unnamed2</plasmid>
    </source>
</reference>
<protein>
    <submittedName>
        <fullName evidence="2">Uncharacterized protein</fullName>
    </submittedName>
</protein>
<dbReference type="AlphaFoldDB" id="A0A7G8P6F0"/>
<feature type="region of interest" description="Disordered" evidence="1">
    <location>
        <begin position="135"/>
        <end position="154"/>
    </location>
</feature>
<dbReference type="RefSeq" id="WP_187095068.1">
    <property type="nucleotide sequence ID" value="NZ_CP059893.1"/>
</dbReference>
<name>A0A7G8P6F0_9MYCO</name>
<keyword evidence="2" id="KW-0614">Plasmid</keyword>
<dbReference type="KEGG" id="mflu:HZU40_00140"/>
<dbReference type="Proteomes" id="UP000515498">
    <property type="component" value="Plasmid unnamed2"/>
</dbReference>
<geneLocation type="plasmid" evidence="2 3">
    <name>unnamed2</name>
</geneLocation>
<organism evidence="2 3">
    <name type="scientific">Mycolicibacterium fluoranthenivorans</name>
    <dbReference type="NCBI Taxonomy" id="258505"/>
    <lineage>
        <taxon>Bacteria</taxon>
        <taxon>Bacillati</taxon>
        <taxon>Actinomycetota</taxon>
        <taxon>Actinomycetes</taxon>
        <taxon>Mycobacteriales</taxon>
        <taxon>Mycobacteriaceae</taxon>
        <taxon>Mycolicibacterium</taxon>
    </lineage>
</organism>